<dbReference type="InterPro" id="IPR050109">
    <property type="entry name" value="HTH-type_TetR-like_transc_reg"/>
</dbReference>
<organism evidence="7 8">
    <name type="scientific">Arthrobacter jinronghuae</name>
    <dbReference type="NCBI Taxonomy" id="2964609"/>
    <lineage>
        <taxon>Bacteria</taxon>
        <taxon>Bacillati</taxon>
        <taxon>Actinomycetota</taxon>
        <taxon>Actinomycetes</taxon>
        <taxon>Micrococcales</taxon>
        <taxon>Micrococcaceae</taxon>
        <taxon>Arthrobacter</taxon>
    </lineage>
</organism>
<dbReference type="SUPFAM" id="SSF48498">
    <property type="entry name" value="Tetracyclin repressor-like, C-terminal domain"/>
    <property type="match status" value="1"/>
</dbReference>
<feature type="domain" description="HTH tetR-type" evidence="6">
    <location>
        <begin position="6"/>
        <end position="66"/>
    </location>
</feature>
<dbReference type="PANTHER" id="PTHR30055">
    <property type="entry name" value="HTH-TYPE TRANSCRIPTIONAL REGULATOR RUTR"/>
    <property type="match status" value="1"/>
</dbReference>
<keyword evidence="1" id="KW-0805">Transcription regulation</keyword>
<dbReference type="PANTHER" id="PTHR30055:SF151">
    <property type="entry name" value="TRANSCRIPTIONAL REGULATORY PROTEIN"/>
    <property type="match status" value="1"/>
</dbReference>
<feature type="region of interest" description="Disordered" evidence="5">
    <location>
        <begin position="215"/>
        <end position="237"/>
    </location>
</feature>
<dbReference type="Pfam" id="PF00440">
    <property type="entry name" value="TetR_N"/>
    <property type="match status" value="1"/>
</dbReference>
<evidence type="ECO:0000259" key="6">
    <source>
        <dbReference type="PROSITE" id="PS50977"/>
    </source>
</evidence>
<gene>
    <name evidence="7" type="ORF">NNX28_09055</name>
</gene>
<dbReference type="PROSITE" id="PS50977">
    <property type="entry name" value="HTH_TETR_2"/>
    <property type="match status" value="1"/>
</dbReference>
<keyword evidence="2 4" id="KW-0238">DNA-binding</keyword>
<accession>A0ABT1NQQ7</accession>
<proteinExistence type="predicted"/>
<dbReference type="Pfam" id="PF02909">
    <property type="entry name" value="TetR_C_1"/>
    <property type="match status" value="1"/>
</dbReference>
<dbReference type="InterPro" id="IPR036271">
    <property type="entry name" value="Tet_transcr_reg_TetR-rel_C_sf"/>
</dbReference>
<dbReference type="InterPro" id="IPR009057">
    <property type="entry name" value="Homeodomain-like_sf"/>
</dbReference>
<dbReference type="Proteomes" id="UP001206924">
    <property type="component" value="Unassembled WGS sequence"/>
</dbReference>
<dbReference type="InterPro" id="IPR001647">
    <property type="entry name" value="HTH_TetR"/>
</dbReference>
<dbReference type="Gene3D" id="1.10.357.10">
    <property type="entry name" value="Tetracycline Repressor, domain 2"/>
    <property type="match status" value="1"/>
</dbReference>
<dbReference type="SUPFAM" id="SSF46689">
    <property type="entry name" value="Homeodomain-like"/>
    <property type="match status" value="1"/>
</dbReference>
<name>A0ABT1NQQ7_9MICC</name>
<reference evidence="7 8" key="1">
    <citation type="submission" date="2022-07" db="EMBL/GenBank/DDBJ databases">
        <title>Novel species in genus Arthrobacter.</title>
        <authorList>
            <person name="Liu Y."/>
        </authorList>
    </citation>
    <scope>NUCLEOTIDE SEQUENCE [LARGE SCALE GENOMIC DNA]</scope>
    <source>
        <strain evidence="8">zg-Y859</strain>
    </source>
</reference>
<keyword evidence="8" id="KW-1185">Reference proteome</keyword>
<dbReference type="EMBL" id="JANFLP010000008">
    <property type="protein sequence ID" value="MCQ1950074.1"/>
    <property type="molecule type" value="Genomic_DNA"/>
</dbReference>
<evidence type="ECO:0000256" key="1">
    <source>
        <dbReference type="ARBA" id="ARBA00023015"/>
    </source>
</evidence>
<sequence length="237" mass="25266">MSRNHPLSPAAIAAAAVRIADADGLDAVSMRRVAAEFGVSAMALYRHVADRSALLLLMADAATKDYALLPARNLSWQETLGHLADAQWRAFTAHPWLLRIVLTPRRLVNMATPAEVELVLSRLVSAGLTEDEGFDCLLGISAAVIGTASITAAAHFGPPGKADGPGPDGHLRWAPDAVAQHPQAARFQARGISYSGSRRSLDFFVASFIAGVEQDLNKAPGGPTRPVSWKEENETQQ</sequence>
<feature type="DNA-binding region" description="H-T-H motif" evidence="4">
    <location>
        <begin position="29"/>
        <end position="48"/>
    </location>
</feature>
<dbReference type="RefSeq" id="WP_255797803.1">
    <property type="nucleotide sequence ID" value="NZ_CP104263.1"/>
</dbReference>
<feature type="compositionally biased region" description="Basic and acidic residues" evidence="5">
    <location>
        <begin position="228"/>
        <end position="237"/>
    </location>
</feature>
<evidence type="ECO:0000256" key="4">
    <source>
        <dbReference type="PROSITE-ProRule" id="PRU00335"/>
    </source>
</evidence>
<evidence type="ECO:0000313" key="8">
    <source>
        <dbReference type="Proteomes" id="UP001206924"/>
    </source>
</evidence>
<evidence type="ECO:0000256" key="2">
    <source>
        <dbReference type="ARBA" id="ARBA00023125"/>
    </source>
</evidence>
<evidence type="ECO:0000313" key="7">
    <source>
        <dbReference type="EMBL" id="MCQ1950074.1"/>
    </source>
</evidence>
<evidence type="ECO:0000256" key="3">
    <source>
        <dbReference type="ARBA" id="ARBA00023163"/>
    </source>
</evidence>
<evidence type="ECO:0000256" key="5">
    <source>
        <dbReference type="SAM" id="MobiDB-lite"/>
    </source>
</evidence>
<keyword evidence="3" id="KW-0804">Transcription</keyword>
<comment type="caution">
    <text evidence="7">The sequence shown here is derived from an EMBL/GenBank/DDBJ whole genome shotgun (WGS) entry which is preliminary data.</text>
</comment>
<dbReference type="InterPro" id="IPR004111">
    <property type="entry name" value="Repressor_TetR_C"/>
</dbReference>
<protein>
    <submittedName>
        <fullName evidence="7">TetR/AcrR family transcriptional regulator</fullName>
    </submittedName>
</protein>